<organism evidence="3 4">
    <name type="scientific">Actinoallomurus oryzae</name>
    <dbReference type="NCBI Taxonomy" id="502180"/>
    <lineage>
        <taxon>Bacteria</taxon>
        <taxon>Bacillati</taxon>
        <taxon>Actinomycetota</taxon>
        <taxon>Actinomycetes</taxon>
        <taxon>Streptosporangiales</taxon>
        <taxon>Thermomonosporaceae</taxon>
        <taxon>Actinoallomurus</taxon>
    </lineage>
</organism>
<dbReference type="PANTHER" id="PTHR46825">
    <property type="entry name" value="D-ALANYL-D-ALANINE-CARBOXYPEPTIDASE/ENDOPEPTIDASE AMPH"/>
    <property type="match status" value="1"/>
</dbReference>
<evidence type="ECO:0000313" key="4">
    <source>
        <dbReference type="Proteomes" id="UP001500503"/>
    </source>
</evidence>
<feature type="compositionally biased region" description="Basic and acidic residues" evidence="1">
    <location>
        <begin position="395"/>
        <end position="410"/>
    </location>
</feature>
<proteinExistence type="predicted"/>
<gene>
    <name evidence="3" type="ORF">GCM10023191_031140</name>
</gene>
<dbReference type="Proteomes" id="UP001500503">
    <property type="component" value="Unassembled WGS sequence"/>
</dbReference>
<dbReference type="SUPFAM" id="SSF56601">
    <property type="entry name" value="beta-lactamase/transpeptidase-like"/>
    <property type="match status" value="1"/>
</dbReference>
<evidence type="ECO:0000259" key="2">
    <source>
        <dbReference type="Pfam" id="PF00144"/>
    </source>
</evidence>
<dbReference type="PROSITE" id="PS51318">
    <property type="entry name" value="TAT"/>
    <property type="match status" value="1"/>
</dbReference>
<dbReference type="EMBL" id="BAABHF010000019">
    <property type="protein sequence ID" value="GAA4493544.1"/>
    <property type="molecule type" value="Genomic_DNA"/>
</dbReference>
<evidence type="ECO:0000313" key="3">
    <source>
        <dbReference type="EMBL" id="GAA4493544.1"/>
    </source>
</evidence>
<sequence length="426" mass="45886">MTADRFSRRDFGRLAGFAGAAAVLPARPGTARATVRTGATLPAGDSGLWRVTGPMLRGLEDFDDTVRAFMQERSIPCGSLAVARGGRLLLARGYSWGARATRDTGPASLFRTASVSKPVTAAAVLRLIQDGRLRPSDRMTDLLKVGAPADPRLAEVTVARLLRHLGGWDREVSGDPMFNDAAIATALGRPLPIGQDDIVRYVTARPLDHAPGTAFAYSNYGYLLLGRIIEKVTGRPYAAYVRDAVLAPLGITRMRLGRTLLPAAGEVPYYSQYKGTTVMDPSGAQVAAPYGTFNQENNAFNCGWLATAVDLVRLARVYDGVTPVLSAASVAQALAVPETGAARGRYYACGWHVRRTDRGPVTWHSGSLPGTHTLLVRRFDGLTWAVMFDQRDDPSGEPYRDIDTALHDTADDMPDWPSGDVTGTRL</sequence>
<dbReference type="Pfam" id="PF00144">
    <property type="entry name" value="Beta-lactamase"/>
    <property type="match status" value="1"/>
</dbReference>
<dbReference type="RefSeq" id="WP_345463726.1">
    <property type="nucleotide sequence ID" value="NZ_BAABHF010000019.1"/>
</dbReference>
<dbReference type="InterPro" id="IPR006311">
    <property type="entry name" value="TAT_signal"/>
</dbReference>
<dbReference type="InterPro" id="IPR012338">
    <property type="entry name" value="Beta-lactam/transpept-like"/>
</dbReference>
<comment type="caution">
    <text evidence="3">The sequence shown here is derived from an EMBL/GenBank/DDBJ whole genome shotgun (WGS) entry which is preliminary data.</text>
</comment>
<accession>A0ABP8PW62</accession>
<name>A0ABP8PW62_9ACTN</name>
<dbReference type="Gene3D" id="3.40.710.10">
    <property type="entry name" value="DD-peptidase/beta-lactamase superfamily"/>
    <property type="match status" value="1"/>
</dbReference>
<feature type="region of interest" description="Disordered" evidence="1">
    <location>
        <begin position="395"/>
        <end position="426"/>
    </location>
</feature>
<dbReference type="PANTHER" id="PTHR46825:SF9">
    <property type="entry name" value="BETA-LACTAMASE-RELATED DOMAIN-CONTAINING PROTEIN"/>
    <property type="match status" value="1"/>
</dbReference>
<protein>
    <recommendedName>
        <fullName evidence="2">Beta-lactamase-related domain-containing protein</fullName>
    </recommendedName>
</protein>
<evidence type="ECO:0000256" key="1">
    <source>
        <dbReference type="SAM" id="MobiDB-lite"/>
    </source>
</evidence>
<reference evidence="4" key="1">
    <citation type="journal article" date="2019" name="Int. J. Syst. Evol. Microbiol.">
        <title>The Global Catalogue of Microorganisms (GCM) 10K type strain sequencing project: providing services to taxonomists for standard genome sequencing and annotation.</title>
        <authorList>
            <consortium name="The Broad Institute Genomics Platform"/>
            <consortium name="The Broad Institute Genome Sequencing Center for Infectious Disease"/>
            <person name="Wu L."/>
            <person name="Ma J."/>
        </authorList>
    </citation>
    <scope>NUCLEOTIDE SEQUENCE [LARGE SCALE GENOMIC DNA]</scope>
    <source>
        <strain evidence="4">JCM 17933</strain>
    </source>
</reference>
<dbReference type="InterPro" id="IPR001466">
    <property type="entry name" value="Beta-lactam-related"/>
</dbReference>
<dbReference type="InterPro" id="IPR050491">
    <property type="entry name" value="AmpC-like"/>
</dbReference>
<keyword evidence="4" id="KW-1185">Reference proteome</keyword>
<feature type="domain" description="Beta-lactamase-related" evidence="2">
    <location>
        <begin position="62"/>
        <end position="402"/>
    </location>
</feature>